<feature type="transmembrane region" description="Helical" evidence="2">
    <location>
        <begin position="499"/>
        <end position="518"/>
    </location>
</feature>
<organism evidence="3 4">
    <name type="scientific">Pseudovibrio axinellae</name>
    <dbReference type="NCBI Taxonomy" id="989403"/>
    <lineage>
        <taxon>Bacteria</taxon>
        <taxon>Pseudomonadati</taxon>
        <taxon>Pseudomonadota</taxon>
        <taxon>Alphaproteobacteria</taxon>
        <taxon>Hyphomicrobiales</taxon>
        <taxon>Stappiaceae</taxon>
        <taxon>Pseudovibrio</taxon>
    </lineage>
</organism>
<evidence type="ECO:0000313" key="4">
    <source>
        <dbReference type="Proteomes" id="UP000076577"/>
    </source>
</evidence>
<feature type="transmembrane region" description="Helical" evidence="2">
    <location>
        <begin position="663"/>
        <end position="683"/>
    </location>
</feature>
<feature type="transmembrane region" description="Helical" evidence="2">
    <location>
        <begin position="556"/>
        <end position="578"/>
    </location>
</feature>
<dbReference type="EMBL" id="LMCB01000014">
    <property type="protein sequence ID" value="KZL19426.1"/>
    <property type="molecule type" value="Genomic_DNA"/>
</dbReference>
<dbReference type="InterPro" id="IPR019286">
    <property type="entry name" value="DUF2339_TM"/>
</dbReference>
<dbReference type="Pfam" id="PF10101">
    <property type="entry name" value="DUF2339"/>
    <property type="match status" value="1"/>
</dbReference>
<keyword evidence="2" id="KW-1133">Transmembrane helix</keyword>
<feature type="transmembrane region" description="Helical" evidence="2">
    <location>
        <begin position="374"/>
        <end position="395"/>
    </location>
</feature>
<dbReference type="RefSeq" id="WP_068005345.1">
    <property type="nucleotide sequence ID" value="NZ_FOFM01000013.1"/>
</dbReference>
<feature type="transmembrane region" description="Helical" evidence="2">
    <location>
        <begin position="729"/>
        <end position="747"/>
    </location>
</feature>
<keyword evidence="4" id="KW-1185">Reference proteome</keyword>
<feature type="transmembrane region" description="Helical" evidence="2">
    <location>
        <begin position="220"/>
        <end position="237"/>
    </location>
</feature>
<evidence type="ECO:0000256" key="2">
    <source>
        <dbReference type="SAM" id="Phobius"/>
    </source>
</evidence>
<evidence type="ECO:0008006" key="5">
    <source>
        <dbReference type="Google" id="ProtNLM"/>
    </source>
</evidence>
<feature type="transmembrane region" description="Helical" evidence="2">
    <location>
        <begin position="530"/>
        <end position="550"/>
    </location>
</feature>
<keyword evidence="2" id="KW-0812">Transmembrane</keyword>
<feature type="transmembrane region" description="Helical" evidence="2">
    <location>
        <begin position="611"/>
        <end position="633"/>
    </location>
</feature>
<evidence type="ECO:0000313" key="3">
    <source>
        <dbReference type="EMBL" id="KZL19426.1"/>
    </source>
</evidence>
<dbReference type="PATRIC" id="fig|989403.3.peg.2102"/>
<feature type="transmembrane region" description="Helical" evidence="2">
    <location>
        <begin position="695"/>
        <end position="717"/>
    </location>
</feature>
<feature type="compositionally biased region" description="Basic and acidic residues" evidence="1">
    <location>
        <begin position="91"/>
        <end position="118"/>
    </location>
</feature>
<accession>A0A165Z1C3</accession>
<feature type="transmembrane region" description="Helical" evidence="2">
    <location>
        <begin position="909"/>
        <end position="930"/>
    </location>
</feature>
<proteinExistence type="predicted"/>
<feature type="transmembrane region" description="Helical" evidence="2">
    <location>
        <begin position="794"/>
        <end position="814"/>
    </location>
</feature>
<protein>
    <recommendedName>
        <fullName evidence="5">DUF2339 domain-containing protein</fullName>
    </recommendedName>
</protein>
<feature type="transmembrane region" description="Helical" evidence="2">
    <location>
        <begin position="443"/>
        <end position="462"/>
    </location>
</feature>
<dbReference type="PANTHER" id="PTHR38434:SF1">
    <property type="entry name" value="BLL2549 PROTEIN"/>
    <property type="match status" value="1"/>
</dbReference>
<dbReference type="AlphaFoldDB" id="A0A165Z1C3"/>
<comment type="caution">
    <text evidence="3">The sequence shown here is derived from an EMBL/GenBank/DDBJ whole genome shotgun (WGS) entry which is preliminary data.</text>
</comment>
<feature type="transmembrane region" description="Helical" evidence="2">
    <location>
        <begin position="885"/>
        <end position="903"/>
    </location>
</feature>
<feature type="transmembrane region" description="Helical" evidence="2">
    <location>
        <begin position="188"/>
        <end position="208"/>
    </location>
</feature>
<gene>
    <name evidence="3" type="ORF">PsAD2_01965</name>
</gene>
<dbReference type="Proteomes" id="UP000076577">
    <property type="component" value="Unassembled WGS sequence"/>
</dbReference>
<feature type="region of interest" description="Disordered" evidence="1">
    <location>
        <begin position="51"/>
        <end position="163"/>
    </location>
</feature>
<dbReference type="InterPro" id="IPR014600">
    <property type="entry name" value="UCP035905_mem"/>
</dbReference>
<dbReference type="PIRSF" id="PIRSF035905">
    <property type="entry name" value="UCP035905_mp"/>
    <property type="match status" value="1"/>
</dbReference>
<feature type="transmembrane region" description="Helical" evidence="2">
    <location>
        <begin position="759"/>
        <end position="782"/>
    </location>
</feature>
<feature type="transmembrane region" description="Helical" evidence="2">
    <location>
        <begin position="474"/>
        <end position="493"/>
    </location>
</feature>
<keyword evidence="2" id="KW-0472">Membrane</keyword>
<feature type="compositionally biased region" description="Polar residues" evidence="1">
    <location>
        <begin position="135"/>
        <end position="152"/>
    </location>
</feature>
<feature type="transmembrane region" description="Helical" evidence="2">
    <location>
        <begin position="859"/>
        <end position="878"/>
    </location>
</feature>
<feature type="transmembrane region" description="Helical" evidence="2">
    <location>
        <begin position="416"/>
        <end position="437"/>
    </location>
</feature>
<feature type="transmembrane region" description="Helical" evidence="2">
    <location>
        <begin position="286"/>
        <end position="314"/>
    </location>
</feature>
<dbReference type="STRING" id="989403.SAMN05421798_11363"/>
<feature type="transmembrane region" description="Helical" evidence="2">
    <location>
        <begin position="826"/>
        <end position="844"/>
    </location>
</feature>
<feature type="transmembrane region" description="Helical" evidence="2">
    <location>
        <begin position="640"/>
        <end position="657"/>
    </location>
</feature>
<feature type="transmembrane region" description="Helical" evidence="2">
    <location>
        <begin position="349"/>
        <end position="368"/>
    </location>
</feature>
<feature type="transmembrane region" description="Helical" evidence="2">
    <location>
        <begin position="249"/>
        <end position="274"/>
    </location>
</feature>
<sequence>MYIFICAILVVFTVTAYSLRGLLLEISRKLNYLNQELKALNISVAELKEQTPQHSAAAPEESKVQEAGKTAAVSAAHDVVRSAQSTPIEAPKAKQELPEKETFKHEEAPQERKPEALEHAQAPKKPKSKRPWETPVSTQNSGAGLSPATQMPQKKVPHPAEFRPKKTPLDTWFGRVFKNVFENFKKNWVVWLGALSLGFGGIFFVQYGIENGILSPSMRVGCALAFGLALICGAEFARRKHKSQPVDPFGPLVAAASGGLATLFGATVGAYSLYGLIGPVTALIGLAVVSWLAIGGGLIYGPVLATIGILGAYYSPLLVSGAEPSAMLYLYFAMVLASSLAVERLQKWIWLSALSILSVFVWVFLLYFKMPDLNLTPVMLAAILVLTITVPAMGLPPKTPYSWWPFDKEFLNYKQTYPALLSYGVGALVLVLALYFTHQNAGLVRPMVLVFACLLVTHVFFLSKAESLDLMAPGLMFGFVIMLTGIVGNPWVFEATDQLYYLVLLAVVISVLTGGSLLRARHSVRPDYWHWTAIALPSLGALVYSVFSALQAPWLISPAGSFGYVFALGLQACIAVYLRKGPKKFELCVEGSSALAFLLVLPFSYQFFGEIMLPIAMMVGAVAVLELSDLFALKRARTTFYVFLSAAIFFTTQRYFASYESTTYADIAVLFLPVLFLSAVGWWRGNQRESASEAVVFETTAWAALSVLACALLNVFYDDQAAMPRYVDFGSYALIFAVQVCVQLKRMTVSTSFPTLRTYLFFSYWGLMLFTSLMAILLNPLYRSYVFGYIPVDSLSIAYLYPAVAMLVATERYWGFKEIPQNITRAVAGVLLVLFVGLEIRAFWQGSVLSAQGVMLEELYSYTVAMLIFSVGLISVASVKQRKRVGQVGLAFIGVTCLKVFFIDMSGLYGLARATSFIGLGLTLVGIAWANNRFLSFSQQSPANEEPDPQPQ</sequence>
<reference evidence="3 4" key="1">
    <citation type="journal article" date="2016" name="Front. Microbiol.">
        <title>Comparative Genomic Analysis Reveals a Diverse Repertoire of Genes Involved in Prokaryote-Eukaryote Interactions within the Pseudovibrio Genus.</title>
        <authorList>
            <person name="Romano S."/>
            <person name="Fernandez-Guerra A."/>
            <person name="Reen F.J."/>
            <person name="Glockner F.O."/>
            <person name="Crowley S.P."/>
            <person name="O'Sullivan O."/>
            <person name="Cotter P.D."/>
            <person name="Adams C."/>
            <person name="Dobson A.D."/>
            <person name="O'Gara F."/>
        </authorList>
    </citation>
    <scope>NUCLEOTIDE SEQUENCE [LARGE SCALE GENOMIC DNA]</scope>
    <source>
        <strain evidence="3 4">Ad2</strain>
    </source>
</reference>
<name>A0A165Z1C3_9HYPH</name>
<dbReference type="OrthoDB" id="5422830at2"/>
<evidence type="ECO:0000256" key="1">
    <source>
        <dbReference type="SAM" id="MobiDB-lite"/>
    </source>
</evidence>
<dbReference type="PANTHER" id="PTHR38434">
    <property type="entry name" value="BLL2549 PROTEIN"/>
    <property type="match status" value="1"/>
</dbReference>